<organism evidence="1 2">
    <name type="scientific">Parasponia andersonii</name>
    <name type="common">Sponia andersonii</name>
    <dbReference type="NCBI Taxonomy" id="3476"/>
    <lineage>
        <taxon>Eukaryota</taxon>
        <taxon>Viridiplantae</taxon>
        <taxon>Streptophyta</taxon>
        <taxon>Embryophyta</taxon>
        <taxon>Tracheophyta</taxon>
        <taxon>Spermatophyta</taxon>
        <taxon>Magnoliopsida</taxon>
        <taxon>eudicotyledons</taxon>
        <taxon>Gunneridae</taxon>
        <taxon>Pentapetalae</taxon>
        <taxon>rosids</taxon>
        <taxon>fabids</taxon>
        <taxon>Rosales</taxon>
        <taxon>Cannabaceae</taxon>
        <taxon>Parasponia</taxon>
    </lineage>
</organism>
<name>A0A2P5DEM4_PARAD</name>
<evidence type="ECO:0000313" key="2">
    <source>
        <dbReference type="Proteomes" id="UP000237105"/>
    </source>
</evidence>
<reference evidence="2" key="1">
    <citation type="submission" date="2016-06" db="EMBL/GenBank/DDBJ databases">
        <title>Parallel loss of symbiosis genes in relatives of nitrogen-fixing non-legume Parasponia.</title>
        <authorList>
            <person name="Van Velzen R."/>
            <person name="Holmer R."/>
            <person name="Bu F."/>
            <person name="Rutten L."/>
            <person name="Van Zeijl A."/>
            <person name="Liu W."/>
            <person name="Santuari L."/>
            <person name="Cao Q."/>
            <person name="Sharma T."/>
            <person name="Shen D."/>
            <person name="Roswanjaya Y."/>
            <person name="Wardhani T."/>
            <person name="Kalhor M.S."/>
            <person name="Jansen J."/>
            <person name="Van den Hoogen J."/>
            <person name="Gungor B."/>
            <person name="Hartog M."/>
            <person name="Hontelez J."/>
            <person name="Verver J."/>
            <person name="Yang W.-C."/>
            <person name="Schijlen E."/>
            <person name="Repin R."/>
            <person name="Schilthuizen M."/>
            <person name="Schranz E."/>
            <person name="Heidstra R."/>
            <person name="Miyata K."/>
            <person name="Fedorova E."/>
            <person name="Kohlen W."/>
            <person name="Bisseling T."/>
            <person name="Smit S."/>
            <person name="Geurts R."/>
        </authorList>
    </citation>
    <scope>NUCLEOTIDE SEQUENCE [LARGE SCALE GENOMIC DNA]</scope>
    <source>
        <strain evidence="2">cv. WU1-14</strain>
    </source>
</reference>
<keyword evidence="2" id="KW-1185">Reference proteome</keyword>
<dbReference type="AlphaFoldDB" id="A0A2P5DEM4"/>
<dbReference type="EMBL" id="JXTB01000043">
    <property type="protein sequence ID" value="PON71722.1"/>
    <property type="molecule type" value="Genomic_DNA"/>
</dbReference>
<comment type="caution">
    <text evidence="1">The sequence shown here is derived from an EMBL/GenBank/DDBJ whole genome shotgun (WGS) entry which is preliminary data.</text>
</comment>
<sequence>MELFLATQPDPLKFIGWARLGPRLASPQWAKNELAHSGLEWAGP</sequence>
<proteinExistence type="predicted"/>
<dbReference type="Proteomes" id="UP000237105">
    <property type="component" value="Unassembled WGS sequence"/>
</dbReference>
<gene>
    <name evidence="1" type="ORF">PanWU01x14_071770</name>
</gene>
<evidence type="ECO:0000313" key="1">
    <source>
        <dbReference type="EMBL" id="PON71722.1"/>
    </source>
</evidence>
<protein>
    <submittedName>
        <fullName evidence="1">Uncharacterized protein</fullName>
    </submittedName>
</protein>
<accession>A0A2P5DEM4</accession>